<sequence length="347" mass="37323">MVKPSFAKLLKPVVHSPRPKLPPESFAAVLNNEWDIVGSKVIRYSGLSVSTNKTPLHTFAAKSDHIWHIDPLFLQGFNTTSNFFQMSESAASPECHTDTFDIPLDAIPGLDLSFLDDDTDVLNAEEQQAVDTDTLSPPPRALTSPASIVDQPQSFFYDDGDSDIDAIAETIEWVDNWPSVTVPPPTFAPLGGAMGLTMLGDTHPPVVLPDTTWASSTDEEGGAEYVLSAPVEDELPFDSTLGASRRVRMPEPVDLDSASCDGGIVSDSEHESEGDTADSNSSRGSSISRSEAASSTIATPPPETGVLHPISAILREKYQVARVRIHAAIQMAKLSFVGQLGWPRSRA</sequence>
<evidence type="ECO:0000313" key="3">
    <source>
        <dbReference type="Proteomes" id="UP000092993"/>
    </source>
</evidence>
<gene>
    <name evidence="2" type="ORF">A0H81_11283</name>
</gene>
<dbReference type="EMBL" id="LUGG01000019">
    <property type="protein sequence ID" value="OBZ68783.1"/>
    <property type="molecule type" value="Genomic_DNA"/>
</dbReference>
<accession>A0A1C7LVJ9</accession>
<evidence type="ECO:0000256" key="1">
    <source>
        <dbReference type="SAM" id="MobiDB-lite"/>
    </source>
</evidence>
<dbReference type="AlphaFoldDB" id="A0A1C7LVJ9"/>
<keyword evidence="3" id="KW-1185">Reference proteome</keyword>
<evidence type="ECO:0000313" key="2">
    <source>
        <dbReference type="EMBL" id="OBZ68783.1"/>
    </source>
</evidence>
<dbReference type="Proteomes" id="UP000092993">
    <property type="component" value="Unassembled WGS sequence"/>
</dbReference>
<feature type="region of interest" description="Disordered" evidence="1">
    <location>
        <begin position="249"/>
        <end position="305"/>
    </location>
</feature>
<comment type="caution">
    <text evidence="2">The sequence shown here is derived from an EMBL/GenBank/DDBJ whole genome shotgun (WGS) entry which is preliminary data.</text>
</comment>
<feature type="compositionally biased region" description="Low complexity" evidence="1">
    <location>
        <begin position="279"/>
        <end position="295"/>
    </location>
</feature>
<protein>
    <submittedName>
        <fullName evidence="2">Uncharacterized protein</fullName>
    </submittedName>
</protein>
<proteinExistence type="predicted"/>
<name>A0A1C7LVJ9_GRIFR</name>
<organism evidence="2 3">
    <name type="scientific">Grifola frondosa</name>
    <name type="common">Maitake</name>
    <name type="synonym">Polyporus frondosus</name>
    <dbReference type="NCBI Taxonomy" id="5627"/>
    <lineage>
        <taxon>Eukaryota</taxon>
        <taxon>Fungi</taxon>
        <taxon>Dikarya</taxon>
        <taxon>Basidiomycota</taxon>
        <taxon>Agaricomycotina</taxon>
        <taxon>Agaricomycetes</taxon>
        <taxon>Polyporales</taxon>
        <taxon>Grifolaceae</taxon>
        <taxon>Grifola</taxon>
    </lineage>
</organism>
<reference evidence="2 3" key="1">
    <citation type="submission" date="2016-03" db="EMBL/GenBank/DDBJ databases">
        <title>Whole genome sequencing of Grifola frondosa 9006-11.</title>
        <authorList>
            <person name="Min B."/>
            <person name="Park H."/>
            <person name="Kim J.-G."/>
            <person name="Cho H."/>
            <person name="Oh Y.-L."/>
            <person name="Kong W.-S."/>
            <person name="Choi I.-G."/>
        </authorList>
    </citation>
    <scope>NUCLEOTIDE SEQUENCE [LARGE SCALE GENOMIC DNA]</scope>
    <source>
        <strain evidence="2 3">9006-11</strain>
    </source>
</reference>